<evidence type="ECO:0000313" key="1">
    <source>
        <dbReference type="EMBL" id="ODM05878.1"/>
    </source>
</evidence>
<evidence type="ECO:0000313" key="4">
    <source>
        <dbReference type="Proteomes" id="UP000095003"/>
    </source>
</evidence>
<name>A0A1E3AAX5_9FIRM</name>
<gene>
    <name evidence="2" type="ORF">BEH84_00800</name>
    <name evidence="1" type="ORF">BEI61_01767</name>
</gene>
<evidence type="ECO:0000313" key="3">
    <source>
        <dbReference type="Proteomes" id="UP000094067"/>
    </source>
</evidence>
<dbReference type="Proteomes" id="UP000095003">
    <property type="component" value="Unassembled WGS sequence"/>
</dbReference>
<reference evidence="3 4" key="1">
    <citation type="submission" date="2016-07" db="EMBL/GenBank/DDBJ databases">
        <title>Characterization of isolates of Eisenbergiella tayi derived from blood cultures, using whole genome sequencing.</title>
        <authorList>
            <person name="Burdz T."/>
            <person name="Wiebe D."/>
            <person name="Huynh C."/>
            <person name="Bernard K."/>
        </authorList>
    </citation>
    <scope>NUCLEOTIDE SEQUENCE [LARGE SCALE GENOMIC DNA]</scope>
    <source>
        <strain evidence="1 3">NML 110608</strain>
        <strain evidence="2 4">NML 120489</strain>
    </source>
</reference>
<sequence length="39" mass="4402">MLFGSITGRLILIPFDSYEKAYCTYASLSLSYPIMLILP</sequence>
<dbReference type="Proteomes" id="UP000094067">
    <property type="component" value="Unassembled WGS sequence"/>
</dbReference>
<proteinExistence type="predicted"/>
<dbReference type="EMBL" id="MCGI01000001">
    <property type="protein sequence ID" value="ODM13085.1"/>
    <property type="molecule type" value="Genomic_DNA"/>
</dbReference>
<dbReference type="EMBL" id="MCGH01000002">
    <property type="protein sequence ID" value="ODM05878.1"/>
    <property type="molecule type" value="Genomic_DNA"/>
</dbReference>
<dbReference type="AlphaFoldDB" id="A0A1E3AAX5"/>
<comment type="caution">
    <text evidence="1">The sequence shown here is derived from an EMBL/GenBank/DDBJ whole genome shotgun (WGS) entry which is preliminary data.</text>
</comment>
<accession>A0A1E3AAX5</accession>
<organism evidence="1 3">
    <name type="scientific">Eisenbergiella tayi</name>
    <dbReference type="NCBI Taxonomy" id="1432052"/>
    <lineage>
        <taxon>Bacteria</taxon>
        <taxon>Bacillati</taxon>
        <taxon>Bacillota</taxon>
        <taxon>Clostridia</taxon>
        <taxon>Lachnospirales</taxon>
        <taxon>Lachnospiraceae</taxon>
        <taxon>Eisenbergiella</taxon>
    </lineage>
</organism>
<protein>
    <submittedName>
        <fullName evidence="1">Uncharacterized protein</fullName>
    </submittedName>
</protein>
<evidence type="ECO:0000313" key="2">
    <source>
        <dbReference type="EMBL" id="ODM13085.1"/>
    </source>
</evidence>